<feature type="domain" description="Ionotropic glutamate receptor L-glutamate and glycine-binding" evidence="15">
    <location>
        <begin position="80"/>
        <end position="168"/>
    </location>
</feature>
<keyword evidence="5 12" id="KW-1133">Transmembrane helix</keyword>
<dbReference type="InterPro" id="IPR001320">
    <property type="entry name" value="Iontro_rcpt_C"/>
</dbReference>
<feature type="transmembrane region" description="Helical" evidence="12">
    <location>
        <begin position="431"/>
        <end position="451"/>
    </location>
</feature>
<keyword evidence="8" id="KW-0675">Receptor</keyword>
<comment type="similarity">
    <text evidence="2">Belongs to the glutamate-gated ion channel (TC 1.A.10.1) family.</text>
</comment>
<dbReference type="OrthoDB" id="8195814at2759"/>
<dbReference type="RefSeq" id="XP_025073478.1">
    <property type="nucleotide sequence ID" value="XM_025217693.1"/>
</dbReference>
<dbReference type="GeneID" id="105424755"/>
<evidence type="ECO:0000256" key="5">
    <source>
        <dbReference type="ARBA" id="ARBA00022989"/>
    </source>
</evidence>
<evidence type="ECO:0000259" key="15">
    <source>
        <dbReference type="Pfam" id="PF10613"/>
    </source>
</evidence>
<dbReference type="Pfam" id="PF10613">
    <property type="entry name" value="Lig_chan-Glu_bd"/>
    <property type="match status" value="1"/>
</dbReference>
<feature type="domain" description="Ionotropic glutamate receptor C-terminal" evidence="14">
    <location>
        <begin position="185"/>
        <end position="442"/>
    </location>
</feature>
<protein>
    <submittedName>
        <fullName evidence="17">Glutamate receptor 1-like</fullName>
    </submittedName>
</protein>
<dbReference type="SUPFAM" id="SSF53850">
    <property type="entry name" value="Periplasmic binding protein-like II"/>
    <property type="match status" value="1"/>
</dbReference>
<dbReference type="Proteomes" id="UP000504615">
    <property type="component" value="Unplaced"/>
</dbReference>
<evidence type="ECO:0000256" key="13">
    <source>
        <dbReference type="SAM" id="SignalP"/>
    </source>
</evidence>
<keyword evidence="6" id="KW-0406">Ion transport</keyword>
<feature type="transmembrane region" description="Helical" evidence="12">
    <location>
        <begin position="253"/>
        <end position="273"/>
    </location>
</feature>
<evidence type="ECO:0000256" key="2">
    <source>
        <dbReference type="ARBA" id="ARBA00008685"/>
    </source>
</evidence>
<keyword evidence="9" id="KW-0325">Glycoprotein</keyword>
<dbReference type="InterPro" id="IPR019594">
    <property type="entry name" value="Glu/Gly-bd"/>
</dbReference>
<accession>A0A8N1S646</accession>
<dbReference type="GO" id="GO:0016020">
    <property type="term" value="C:membrane"/>
    <property type="evidence" value="ECO:0007669"/>
    <property type="project" value="UniProtKB-SubCell"/>
</dbReference>
<dbReference type="Gene3D" id="3.40.190.10">
    <property type="entry name" value="Periplasmic binding protein-like II"/>
    <property type="match status" value="1"/>
</dbReference>
<dbReference type="InterPro" id="IPR015683">
    <property type="entry name" value="Ionotropic_Glu_rcpt"/>
</dbReference>
<feature type="transmembrane region" description="Helical" evidence="12">
    <location>
        <begin position="187"/>
        <end position="204"/>
    </location>
</feature>
<dbReference type="GO" id="GO:0015276">
    <property type="term" value="F:ligand-gated monoatomic ion channel activity"/>
    <property type="evidence" value="ECO:0007669"/>
    <property type="project" value="InterPro"/>
</dbReference>
<evidence type="ECO:0000259" key="14">
    <source>
        <dbReference type="Pfam" id="PF00060"/>
    </source>
</evidence>
<keyword evidence="7 12" id="KW-0472">Membrane</keyword>
<evidence type="ECO:0000313" key="17">
    <source>
        <dbReference type="RefSeq" id="XP_025073478.1"/>
    </source>
</evidence>
<keyword evidence="3" id="KW-0813">Transport</keyword>
<evidence type="ECO:0000256" key="3">
    <source>
        <dbReference type="ARBA" id="ARBA00022448"/>
    </source>
</evidence>
<evidence type="ECO:0000256" key="6">
    <source>
        <dbReference type="ARBA" id="ARBA00023065"/>
    </source>
</evidence>
<evidence type="ECO:0000256" key="11">
    <source>
        <dbReference type="ARBA" id="ARBA00023303"/>
    </source>
</evidence>
<sequence>MTARFFLTVAIFLFAISNCYAVHGIIWRKQKQEFVQLFSIPQFAALQKENIAKHRAMEMQDMSGVVVKAVYYEVKNIVMFYDNDTKVMGACGELWPVLAEYLNFTFIPVKIEEQIFGTMLKNGTYTGLVGMLAQGKADVIMRSGYFKDRTSLVDYTTPLWKSAFHIYVRPEWLFDNSWVFTLLSPEMWFFVVCSFVILSFFGYFLQKIPMDKKHKRKNSVDFSLGDHFFYSFAMMTARGYIPDSFYNKFKILSLSKSIFAWLILLAFSSHLIYRMTNKQMTLPFTDLQTLFNNTKYILLAFRGSFSFEALNSKNIDSNGKNSFARIHFIDNAEDMQSKICNNLKKYAMYEIEDRYMALARSGCPLYAMGSYNNTWITFAVRKDFRYKKTINSAIIKLRETGLLNGLKEYWLGSKRTNKEPINFKMIDFHQVYLIFLILCYGILISLVILVLENITYYNTK</sequence>
<evidence type="ECO:0000256" key="12">
    <source>
        <dbReference type="SAM" id="Phobius"/>
    </source>
</evidence>
<dbReference type="Gene3D" id="1.10.287.70">
    <property type="match status" value="1"/>
</dbReference>
<evidence type="ECO:0000256" key="1">
    <source>
        <dbReference type="ARBA" id="ARBA00004141"/>
    </source>
</evidence>
<keyword evidence="4 12" id="KW-0812">Transmembrane</keyword>
<organism evidence="16 17">
    <name type="scientific">Pogonomyrmex barbatus</name>
    <name type="common">red harvester ant</name>
    <dbReference type="NCBI Taxonomy" id="144034"/>
    <lineage>
        <taxon>Eukaryota</taxon>
        <taxon>Metazoa</taxon>
        <taxon>Ecdysozoa</taxon>
        <taxon>Arthropoda</taxon>
        <taxon>Hexapoda</taxon>
        <taxon>Insecta</taxon>
        <taxon>Pterygota</taxon>
        <taxon>Neoptera</taxon>
        <taxon>Endopterygota</taxon>
        <taxon>Hymenoptera</taxon>
        <taxon>Apocrita</taxon>
        <taxon>Aculeata</taxon>
        <taxon>Formicoidea</taxon>
        <taxon>Formicidae</taxon>
        <taxon>Myrmicinae</taxon>
        <taxon>Pogonomyrmex</taxon>
    </lineage>
</organism>
<keyword evidence="11" id="KW-0407">Ion channel</keyword>
<dbReference type="AlphaFoldDB" id="A0A8N1S646"/>
<evidence type="ECO:0000313" key="16">
    <source>
        <dbReference type="Proteomes" id="UP000504615"/>
    </source>
</evidence>
<evidence type="ECO:0000256" key="9">
    <source>
        <dbReference type="ARBA" id="ARBA00023180"/>
    </source>
</evidence>
<keyword evidence="16" id="KW-1185">Reference proteome</keyword>
<evidence type="ECO:0000256" key="8">
    <source>
        <dbReference type="ARBA" id="ARBA00023170"/>
    </source>
</evidence>
<evidence type="ECO:0000256" key="7">
    <source>
        <dbReference type="ARBA" id="ARBA00023136"/>
    </source>
</evidence>
<gene>
    <name evidence="17" type="primary">LOC105424755</name>
</gene>
<keyword evidence="13" id="KW-0732">Signal</keyword>
<reference evidence="17" key="1">
    <citation type="submission" date="2025-08" db="UniProtKB">
        <authorList>
            <consortium name="RefSeq"/>
        </authorList>
    </citation>
    <scope>IDENTIFICATION</scope>
</reference>
<evidence type="ECO:0000256" key="4">
    <source>
        <dbReference type="ARBA" id="ARBA00022692"/>
    </source>
</evidence>
<feature type="chain" id="PRO_5035436816" evidence="13">
    <location>
        <begin position="22"/>
        <end position="460"/>
    </location>
</feature>
<dbReference type="PANTHER" id="PTHR18966">
    <property type="entry name" value="IONOTROPIC GLUTAMATE RECEPTOR"/>
    <property type="match status" value="1"/>
</dbReference>
<feature type="signal peptide" evidence="13">
    <location>
        <begin position="1"/>
        <end position="21"/>
    </location>
</feature>
<keyword evidence="10" id="KW-1071">Ligand-gated ion channel</keyword>
<evidence type="ECO:0000256" key="10">
    <source>
        <dbReference type="ARBA" id="ARBA00023286"/>
    </source>
</evidence>
<feature type="transmembrane region" description="Helical" evidence="12">
    <location>
        <begin position="224"/>
        <end position="241"/>
    </location>
</feature>
<proteinExistence type="inferred from homology"/>
<name>A0A8N1S646_9HYME</name>
<comment type="subcellular location">
    <subcellularLocation>
        <location evidence="1">Membrane</location>
        <topology evidence="1">Multi-pass membrane protein</topology>
    </subcellularLocation>
</comment>
<dbReference type="Pfam" id="PF00060">
    <property type="entry name" value="Lig_chan"/>
    <property type="match status" value="1"/>
</dbReference>